<evidence type="ECO:0000256" key="2">
    <source>
        <dbReference type="ARBA" id="ARBA00022946"/>
    </source>
</evidence>
<feature type="repeat" description="PPR" evidence="3">
    <location>
        <begin position="401"/>
        <end position="435"/>
    </location>
</feature>
<keyword evidence="1" id="KW-0677">Repeat</keyword>
<dbReference type="PANTHER" id="PTHR47926">
    <property type="entry name" value="PENTATRICOPEPTIDE REPEAT-CONTAINING PROTEIN"/>
    <property type="match status" value="1"/>
</dbReference>
<accession>A0A6V7PAQ9</accession>
<dbReference type="FunFam" id="1.25.40.10:FF:000361">
    <property type="entry name" value="Pentatricopeptide repeat-containing protein chloroplastic"/>
    <property type="match status" value="1"/>
</dbReference>
<dbReference type="Pfam" id="PF01535">
    <property type="entry name" value="PPR"/>
    <property type="match status" value="5"/>
</dbReference>
<evidence type="ECO:0000256" key="1">
    <source>
        <dbReference type="ARBA" id="ARBA00022737"/>
    </source>
</evidence>
<organism evidence="5">
    <name type="scientific">Ananas comosus var. bracteatus</name>
    <name type="common">red pineapple</name>
    <dbReference type="NCBI Taxonomy" id="296719"/>
    <lineage>
        <taxon>Eukaryota</taxon>
        <taxon>Viridiplantae</taxon>
        <taxon>Streptophyta</taxon>
        <taxon>Embryophyta</taxon>
        <taxon>Tracheophyta</taxon>
        <taxon>Spermatophyta</taxon>
        <taxon>Magnoliopsida</taxon>
        <taxon>Liliopsida</taxon>
        <taxon>Poales</taxon>
        <taxon>Bromeliaceae</taxon>
        <taxon>Bromelioideae</taxon>
        <taxon>Ananas</taxon>
    </lineage>
</organism>
<feature type="repeat" description="PPR" evidence="3">
    <location>
        <begin position="473"/>
        <end position="507"/>
    </location>
</feature>
<dbReference type="InterPro" id="IPR046848">
    <property type="entry name" value="E_motif"/>
</dbReference>
<name>A0A6V7PAQ9_ANACO</name>
<evidence type="ECO:0000256" key="4">
    <source>
        <dbReference type="SAM" id="MobiDB-lite"/>
    </source>
</evidence>
<dbReference type="PROSITE" id="PS51375">
    <property type="entry name" value="PPR"/>
    <property type="match status" value="7"/>
</dbReference>
<dbReference type="InterPro" id="IPR046960">
    <property type="entry name" value="PPR_At4g14850-like_plant"/>
</dbReference>
<feature type="repeat" description="PPR" evidence="3">
    <location>
        <begin position="609"/>
        <end position="643"/>
    </location>
</feature>
<feature type="compositionally biased region" description="Basic and acidic residues" evidence="4">
    <location>
        <begin position="72"/>
        <end position="82"/>
    </location>
</feature>
<protein>
    <recommendedName>
        <fullName evidence="6">Pentatricopeptide repeat-containing protein</fullName>
    </recommendedName>
</protein>
<dbReference type="Pfam" id="PF20431">
    <property type="entry name" value="E_motif"/>
    <property type="match status" value="1"/>
</dbReference>
<gene>
    <name evidence="5" type="ORF">CB5_LOCUS11153</name>
</gene>
<dbReference type="AlphaFoldDB" id="A0A6V7PAQ9"/>
<dbReference type="Gene3D" id="1.25.40.10">
    <property type="entry name" value="Tetratricopeptide repeat domain"/>
    <property type="match status" value="8"/>
</dbReference>
<reference evidence="5" key="1">
    <citation type="submission" date="2020-07" db="EMBL/GenBank/DDBJ databases">
        <authorList>
            <person name="Lin J."/>
        </authorList>
    </citation>
    <scope>NUCLEOTIDE SEQUENCE</scope>
</reference>
<dbReference type="InterPro" id="IPR011990">
    <property type="entry name" value="TPR-like_helical_dom_sf"/>
</dbReference>
<evidence type="ECO:0000313" key="5">
    <source>
        <dbReference type="EMBL" id="CAD1827942.1"/>
    </source>
</evidence>
<dbReference type="FunFam" id="1.25.40.10:FF:000090">
    <property type="entry name" value="Pentatricopeptide repeat-containing protein, chloroplastic"/>
    <property type="match status" value="1"/>
</dbReference>
<evidence type="ECO:0000256" key="3">
    <source>
        <dbReference type="PROSITE-ProRule" id="PRU00708"/>
    </source>
</evidence>
<dbReference type="EMBL" id="LR862147">
    <property type="protein sequence ID" value="CAD1827942.1"/>
    <property type="molecule type" value="Genomic_DNA"/>
</dbReference>
<feature type="repeat" description="PPR" evidence="3">
    <location>
        <begin position="300"/>
        <end position="334"/>
    </location>
</feature>
<dbReference type="GO" id="GO:0003723">
    <property type="term" value="F:RNA binding"/>
    <property type="evidence" value="ECO:0007669"/>
    <property type="project" value="InterPro"/>
</dbReference>
<dbReference type="InterPro" id="IPR002885">
    <property type="entry name" value="PPR_rpt"/>
</dbReference>
<evidence type="ECO:0008006" key="6">
    <source>
        <dbReference type="Google" id="ProtNLM"/>
    </source>
</evidence>
<keyword evidence="2" id="KW-0809">Transit peptide</keyword>
<dbReference type="NCBIfam" id="TIGR00756">
    <property type="entry name" value="PPR"/>
    <property type="match status" value="8"/>
</dbReference>
<dbReference type="FunFam" id="1.25.40.10:FF:000344">
    <property type="entry name" value="Pentatricopeptide repeat-containing protein"/>
    <property type="match status" value="1"/>
</dbReference>
<dbReference type="Pfam" id="PF13041">
    <property type="entry name" value="PPR_2"/>
    <property type="match status" value="4"/>
</dbReference>
<feature type="compositionally biased region" description="Low complexity" evidence="4">
    <location>
        <begin position="18"/>
        <end position="28"/>
    </location>
</feature>
<feature type="region of interest" description="Disordered" evidence="4">
    <location>
        <begin position="66"/>
        <end position="88"/>
    </location>
</feature>
<dbReference type="PANTHER" id="PTHR47926:SF452">
    <property type="entry name" value="PENTATRICOPEPTIDE REPEAT-CONTAINING PROTEIN"/>
    <property type="match status" value="1"/>
</dbReference>
<dbReference type="Pfam" id="PF12854">
    <property type="entry name" value="PPR_1"/>
    <property type="match status" value="1"/>
</dbReference>
<feature type="repeat" description="PPR" evidence="3">
    <location>
        <begin position="913"/>
        <end position="947"/>
    </location>
</feature>
<proteinExistence type="predicted"/>
<feature type="repeat" description="PPR" evidence="3">
    <location>
        <begin position="710"/>
        <end position="745"/>
    </location>
</feature>
<sequence length="1095" mass="120560">MASSDEETFYTPQRSEESAYSDSPSSPISRRRCRKLVGDGEGATRGGARAVELGLGGRRPALVDEAAQAAGGDERRSREARGQLRHHRRVAPPQPLILLHQRRRSSYVGGGGGVGGRGGAEDEEARRREGVGLGLGISLQRKPNPKILDRYFLSRSKLMSAPFFFFFSFQTLSSSHLSLHITRSALSHSFTSFHLSHTPLTLRSRLRHLSRAGDHLGLLSLFARARRERAVDPDRPIYLSLLKSSAALPSLSLLSSLFAHILKSGFQSNILVSTAVVDAFAKCSDIGSARNVFDGMPERDVAAWNAMLSGYSRNGHADAALDLFREMGLYGEKPNSLTLSVLLHVSSGGDDKRIGRSIHGYVVRHCELGDVFLGNSLLVYYNKVGDVHVSERLFDRMGERNVVSWNAMIAGYTQNGLVCGALEAFHLLRDGGLNPDIVTLETTLQACAQLGEDAIDDGKLIHTLIIKSGCFVDVYAMNSLLLVYCRCGKMDSAQSLFDEMVARNIVSWNILVDGYVRMKCPEKALALIRCSRLTESALSSELLVSSLQAVRLLCGHVELVESIHCLAIAMGLDSDKFVGTSLLTAYGDCGEIGYARKFFDHVLCKMRKETFLWNIMLSICSHNGCFSEGFELLRSMQCKGCPLDAVTLVNGLSICTQAQNFLSGKAIHGYVLRNKFEVVIFATTSLLEFYISLGLLNVACHLFSTMQYRNIVTWNTMIHGCLQNGFPRLTLKLFHFMQQKDGFVPDSTSIAGVIEAIALRGQKEERKFIHQYVLESGFVDDEFVANSLIAMHSRFHEFDEASSVFSKASNQGTIAWNNMIAGYSYHGLIENALSLFRLMKLNNVDADSVTLLTLLQACRKVSSLSYLMRVHAFISKLGFESDVLIGSSVVNSYAKCGELRTARLFFDGMNSKTVVSWNSMIQGYGLHGNVEVAGELFVKMQKSGLTPTAITFLILISACSHAGDIEKGQQFFNLMTSTYSLALSREHVSSIIDLLGRNGLVEEAHETLMKMPVNLGVHSWGALLSACRVHGNFDVGFDVAENLSKLNSLNCGYRVLLSNMRAEAGRWLDASLIRNKYSSLTLQKVHGVSIVDSFS</sequence>
<feature type="region of interest" description="Disordered" evidence="4">
    <location>
        <begin position="1"/>
        <end position="52"/>
    </location>
</feature>
<dbReference type="GO" id="GO:0009451">
    <property type="term" value="P:RNA modification"/>
    <property type="evidence" value="ECO:0007669"/>
    <property type="project" value="InterPro"/>
</dbReference>
<feature type="repeat" description="PPR" evidence="3">
    <location>
        <begin position="812"/>
        <end position="846"/>
    </location>
</feature>